<name>A0A157SW98_9BORD</name>
<keyword evidence="3" id="KW-1185">Reference proteome</keyword>
<dbReference type="AlphaFoldDB" id="A0A157SW98"/>
<dbReference type="Proteomes" id="UP000076848">
    <property type="component" value="Unassembled WGS sequence"/>
</dbReference>
<feature type="transmembrane region" description="Helical" evidence="1">
    <location>
        <begin position="45"/>
        <end position="66"/>
    </location>
</feature>
<keyword evidence="1" id="KW-0472">Membrane</keyword>
<reference evidence="2 3" key="1">
    <citation type="submission" date="2016-04" db="EMBL/GenBank/DDBJ databases">
        <authorList>
            <consortium name="Pathogen Informatics"/>
        </authorList>
    </citation>
    <scope>NUCLEOTIDE SEQUENCE [LARGE SCALE GENOMIC DNA]</scope>
    <source>
        <strain evidence="2 3">H050680373</strain>
    </source>
</reference>
<protein>
    <submittedName>
        <fullName evidence="2">Uncharacterized protein</fullName>
    </submittedName>
</protein>
<evidence type="ECO:0000313" key="2">
    <source>
        <dbReference type="EMBL" id="SAI74585.1"/>
    </source>
</evidence>
<dbReference type="STRING" id="288768.SAMEA3906486_05301"/>
<proteinExistence type="predicted"/>
<gene>
    <name evidence="2" type="ORF">SAMEA3906486_05301</name>
</gene>
<organism evidence="2 3">
    <name type="scientific">Bordetella ansorpii</name>
    <dbReference type="NCBI Taxonomy" id="288768"/>
    <lineage>
        <taxon>Bacteria</taxon>
        <taxon>Pseudomonadati</taxon>
        <taxon>Pseudomonadota</taxon>
        <taxon>Betaproteobacteria</taxon>
        <taxon>Burkholderiales</taxon>
        <taxon>Alcaligenaceae</taxon>
        <taxon>Bordetella</taxon>
    </lineage>
</organism>
<evidence type="ECO:0000313" key="3">
    <source>
        <dbReference type="Proteomes" id="UP000076848"/>
    </source>
</evidence>
<sequence>MKAKSVGVIAREIRRLQLVVCLDGSALAGLKKSLKKKIRTNNAKVIFAATLTLGIVPACAAGIWTIQPDTELAEYTQKKEVAEVFLRDVRHEVEVALPVLRKYWESGISPAVPAQGRKFAKLTERGQQLSEPFRPFASCRGLGAAASQLWTAHLNSQMTANALYTAWHMYSESLRECQMSIDHPPEDTITVIGSPARANDLPSSCLNAGEGRWSCPAALRAKLEEANKK</sequence>
<keyword evidence="1" id="KW-0812">Transmembrane</keyword>
<dbReference type="RefSeq" id="WP_156513554.1">
    <property type="nucleotide sequence ID" value="NZ_FKIF01000010.1"/>
</dbReference>
<dbReference type="EMBL" id="FKIF01000010">
    <property type="protein sequence ID" value="SAI74585.1"/>
    <property type="molecule type" value="Genomic_DNA"/>
</dbReference>
<accession>A0A157SW98</accession>
<keyword evidence="1" id="KW-1133">Transmembrane helix</keyword>
<evidence type="ECO:0000256" key="1">
    <source>
        <dbReference type="SAM" id="Phobius"/>
    </source>
</evidence>